<keyword evidence="2" id="KW-1185">Reference proteome</keyword>
<reference evidence="1 2" key="1">
    <citation type="submission" date="2013-11" db="EMBL/GenBank/DDBJ databases">
        <title>Draft genome of the bovine lungworm Dictyocaulus viviparus.</title>
        <authorList>
            <person name="Mitreva M."/>
        </authorList>
    </citation>
    <scope>NUCLEOTIDE SEQUENCE [LARGE SCALE GENOMIC DNA]</scope>
    <source>
        <strain evidence="1 2">HannoverDv2000</strain>
    </source>
</reference>
<reference evidence="2" key="2">
    <citation type="journal article" date="2016" name="Sci. Rep.">
        <title>Dictyocaulus viviparus genome, variome and transcriptome elucidate lungworm biology and support future intervention.</title>
        <authorList>
            <person name="McNulty S.N."/>
            <person name="Strube C."/>
            <person name="Rosa B.A."/>
            <person name="Martin J.C."/>
            <person name="Tyagi R."/>
            <person name="Choi Y.J."/>
            <person name="Wang Q."/>
            <person name="Hallsworth Pepin K."/>
            <person name="Zhang X."/>
            <person name="Ozersky P."/>
            <person name="Wilson R.K."/>
            <person name="Sternberg P.W."/>
            <person name="Gasser R.B."/>
            <person name="Mitreva M."/>
        </authorList>
    </citation>
    <scope>NUCLEOTIDE SEQUENCE [LARGE SCALE GENOMIC DNA]</scope>
    <source>
        <strain evidence="2">HannoverDv2000</strain>
    </source>
</reference>
<sequence length="66" mass="7804">MRLDLFCRFLVRRICSSNKLMMLIKHSRDVFTSQTNQYVRDLVTTFVDLDSTIFCSCPLYDCSIKD</sequence>
<evidence type="ECO:0000313" key="2">
    <source>
        <dbReference type="Proteomes" id="UP000053766"/>
    </source>
</evidence>
<dbReference type="Proteomes" id="UP000053766">
    <property type="component" value="Unassembled WGS sequence"/>
</dbReference>
<proteinExistence type="predicted"/>
<protein>
    <submittedName>
        <fullName evidence="1">Uncharacterized protein</fullName>
    </submittedName>
</protein>
<organism evidence="1 2">
    <name type="scientific">Dictyocaulus viviparus</name>
    <name type="common">Bovine lungworm</name>
    <dbReference type="NCBI Taxonomy" id="29172"/>
    <lineage>
        <taxon>Eukaryota</taxon>
        <taxon>Metazoa</taxon>
        <taxon>Ecdysozoa</taxon>
        <taxon>Nematoda</taxon>
        <taxon>Chromadorea</taxon>
        <taxon>Rhabditida</taxon>
        <taxon>Rhabditina</taxon>
        <taxon>Rhabditomorpha</taxon>
        <taxon>Strongyloidea</taxon>
        <taxon>Metastrongylidae</taxon>
        <taxon>Dictyocaulus</taxon>
    </lineage>
</organism>
<accession>A0A0D8XR76</accession>
<dbReference type="AlphaFoldDB" id="A0A0D8XR76"/>
<dbReference type="EMBL" id="KN716324">
    <property type="protein sequence ID" value="KJH47025.1"/>
    <property type="molecule type" value="Genomic_DNA"/>
</dbReference>
<evidence type="ECO:0000313" key="1">
    <source>
        <dbReference type="EMBL" id="KJH47025.1"/>
    </source>
</evidence>
<name>A0A0D8XR76_DICVI</name>
<gene>
    <name evidence="1" type="ORF">DICVIV_06912</name>
</gene>